<keyword evidence="1" id="KW-0472">Membrane</keyword>
<keyword evidence="1" id="KW-1133">Transmembrane helix</keyword>
<accession>A0A1G9QGQ6</accession>
<reference evidence="3 4" key="1">
    <citation type="submission" date="2016-10" db="EMBL/GenBank/DDBJ databases">
        <authorList>
            <person name="de Groot N.N."/>
        </authorList>
    </citation>
    <scope>NUCLEOTIDE SEQUENCE [LARGE SCALE GENOMIC DNA]</scope>
    <source>
        <strain evidence="3 4">DSM 21668</strain>
    </source>
</reference>
<dbReference type="Pfam" id="PF13386">
    <property type="entry name" value="DsbD_2"/>
    <property type="match status" value="1"/>
</dbReference>
<dbReference type="STRING" id="563176.SAMN04488090_2628"/>
<proteinExistence type="predicted"/>
<organism evidence="3 4">
    <name type="scientific">Siphonobacter aquaeclarae</name>
    <dbReference type="NCBI Taxonomy" id="563176"/>
    <lineage>
        <taxon>Bacteria</taxon>
        <taxon>Pseudomonadati</taxon>
        <taxon>Bacteroidota</taxon>
        <taxon>Cytophagia</taxon>
        <taxon>Cytophagales</taxon>
        <taxon>Cytophagaceae</taxon>
        <taxon>Siphonobacter</taxon>
    </lineage>
</organism>
<feature type="transmembrane region" description="Helical" evidence="1">
    <location>
        <begin position="146"/>
        <end position="167"/>
    </location>
</feature>
<dbReference type="EMBL" id="FNGS01000004">
    <property type="protein sequence ID" value="SDM10209.1"/>
    <property type="molecule type" value="Genomic_DNA"/>
</dbReference>
<dbReference type="PANTHER" id="PTHR42208:SF1">
    <property type="entry name" value="HEAVY METAL TRANSPORTER"/>
    <property type="match status" value="1"/>
</dbReference>
<feature type="domain" description="Urease accessory protein UreH-like transmembrane" evidence="2">
    <location>
        <begin position="5"/>
        <end position="192"/>
    </location>
</feature>
<dbReference type="Proteomes" id="UP000198901">
    <property type="component" value="Unassembled WGS sequence"/>
</dbReference>
<feature type="transmembrane region" description="Helical" evidence="1">
    <location>
        <begin position="113"/>
        <end position="134"/>
    </location>
</feature>
<evidence type="ECO:0000259" key="2">
    <source>
        <dbReference type="Pfam" id="PF13386"/>
    </source>
</evidence>
<dbReference type="InterPro" id="IPR039447">
    <property type="entry name" value="UreH-like_TM_dom"/>
</dbReference>
<feature type="transmembrane region" description="Helical" evidence="1">
    <location>
        <begin position="75"/>
        <end position="93"/>
    </location>
</feature>
<dbReference type="PANTHER" id="PTHR42208">
    <property type="entry name" value="HEAVY METAL TRANSPORTER-RELATED"/>
    <property type="match status" value="1"/>
</dbReference>
<sequence length="230" mass="24693">MIQLAFLTGLVASLHCVGMCGPIALALPVGGLPEGKAWIARLIYNGFRTLSYGILGLGVGLFGERLSLFGWQQQVSVAAGLLMIFLVTGKRFIRFPITATLSFRKLLQTKKFWAFAGAGLLNGLLPCGLVYVALAGALTAGSPADGFLYMIAYGFGTLPAMLSVSWLWKRVSMPVRQRLNRFIPMYTIVVALLFIWRGLGFGLPFSPRTPAPGEPPVCVTGGSHLTGANR</sequence>
<evidence type="ECO:0000313" key="3">
    <source>
        <dbReference type="EMBL" id="SDM10209.1"/>
    </source>
</evidence>
<keyword evidence="1" id="KW-0812">Transmembrane</keyword>
<name>A0A1G9QGQ6_9BACT</name>
<feature type="transmembrane region" description="Helical" evidence="1">
    <location>
        <begin position="179"/>
        <end position="199"/>
    </location>
</feature>
<evidence type="ECO:0000256" key="1">
    <source>
        <dbReference type="SAM" id="Phobius"/>
    </source>
</evidence>
<evidence type="ECO:0000313" key="4">
    <source>
        <dbReference type="Proteomes" id="UP000198901"/>
    </source>
</evidence>
<protein>
    <recommendedName>
        <fullName evidence="2">Urease accessory protein UreH-like transmembrane domain-containing protein</fullName>
    </recommendedName>
</protein>
<keyword evidence="4" id="KW-1185">Reference proteome</keyword>
<gene>
    <name evidence="3" type="ORF">SAMN04488090_2628</name>
</gene>
<dbReference type="AlphaFoldDB" id="A0A1G9QGQ6"/>